<evidence type="ECO:0000256" key="1">
    <source>
        <dbReference type="SAM" id="Coils"/>
    </source>
</evidence>
<dbReference type="RefSeq" id="WP_321534311.1">
    <property type="nucleotide sequence ID" value="NZ_JARGDL010000001.1"/>
</dbReference>
<sequence>MSTILPLENESPITEMNSEVKDFQTQGFVDAGKVEGSPAAFGIALENFYSTVILNSDLKEHDKILKETEIEANKKSIKEKIDIHKNEIKKISEKYLPETEDELIKTENQYADFKINPEKYVKHDKDKFMLWIYGIISIGLAVFLFIFYSSVIYSALFRDIKIDKYTLFNSIFYPQSLEDAFAKGFTSFILVLFAAFIPLGLGIIMEYMKSKRNESKFKYWPLVFGFVIFLMDALLAFHISERIYNSKAINTYGNVQPYTLIDAILDANFWMIIFLGFVVYLIFGKLFSLFNEERKNKNAFLNFENMLTEKIENLKTKISNYKIEILNLEKEINALQLQSADSLKITNKVFFSVHEIRKIMSEYALGWMKFLTNAKATENEISKIEDKLNTFINNNGLDNDK</sequence>
<dbReference type="EMBL" id="JARGDL010000001">
    <property type="protein sequence ID" value="MDF1610546.1"/>
    <property type="molecule type" value="Genomic_DNA"/>
</dbReference>
<gene>
    <name evidence="3" type="ORF">P0M35_00130</name>
</gene>
<feature type="coiled-coil region" evidence="1">
    <location>
        <begin position="304"/>
        <end position="338"/>
    </location>
</feature>
<evidence type="ECO:0000256" key="2">
    <source>
        <dbReference type="SAM" id="Phobius"/>
    </source>
</evidence>
<keyword evidence="2" id="KW-0472">Membrane</keyword>
<keyword evidence="1" id="KW-0175">Coiled coil</keyword>
<feature type="transmembrane region" description="Helical" evidence="2">
    <location>
        <begin position="185"/>
        <end position="207"/>
    </location>
</feature>
<name>A0AAE3TBM7_9BACT</name>
<feature type="transmembrane region" description="Helical" evidence="2">
    <location>
        <begin position="128"/>
        <end position="148"/>
    </location>
</feature>
<dbReference type="AlphaFoldDB" id="A0AAE3TBM7"/>
<keyword evidence="2" id="KW-1133">Transmembrane helix</keyword>
<dbReference type="Proteomes" id="UP001221302">
    <property type="component" value="Unassembled WGS sequence"/>
</dbReference>
<evidence type="ECO:0000313" key="3">
    <source>
        <dbReference type="EMBL" id="MDF1610546.1"/>
    </source>
</evidence>
<feature type="transmembrane region" description="Helical" evidence="2">
    <location>
        <begin position="267"/>
        <end position="287"/>
    </location>
</feature>
<evidence type="ECO:0008006" key="5">
    <source>
        <dbReference type="Google" id="ProtNLM"/>
    </source>
</evidence>
<keyword evidence="4" id="KW-1185">Reference proteome</keyword>
<protein>
    <recommendedName>
        <fullName evidence="5">Beta-carotene 15,15'-monooxygenase</fullName>
    </recommendedName>
</protein>
<feature type="transmembrane region" description="Helical" evidence="2">
    <location>
        <begin position="219"/>
        <end position="239"/>
    </location>
</feature>
<keyword evidence="2" id="KW-0812">Transmembrane</keyword>
<comment type="caution">
    <text evidence="3">The sequence shown here is derived from an EMBL/GenBank/DDBJ whole genome shotgun (WGS) entry which is preliminary data.</text>
</comment>
<proteinExistence type="predicted"/>
<reference evidence="3" key="1">
    <citation type="submission" date="2023-03" db="EMBL/GenBank/DDBJ databases">
        <title>Stygiobacter electus gen. nov., sp. nov., facultatively anaerobic thermotolerant bacterium of the class Ignavibacteria from a well of Yessentuki mineral water deposit.</title>
        <authorList>
            <person name="Podosokorskaya O.A."/>
            <person name="Elcheninov A.G."/>
            <person name="Petrova N.F."/>
            <person name="Zavarzina D.G."/>
            <person name="Kublanov I.V."/>
            <person name="Merkel A.Y."/>
        </authorList>
    </citation>
    <scope>NUCLEOTIDE SEQUENCE</scope>
    <source>
        <strain evidence="3">09-Me</strain>
    </source>
</reference>
<feature type="coiled-coil region" evidence="1">
    <location>
        <begin position="67"/>
        <end position="94"/>
    </location>
</feature>
<organism evidence="3 4">
    <name type="scientific">Stygiobacter electus</name>
    <dbReference type="NCBI Taxonomy" id="3032292"/>
    <lineage>
        <taxon>Bacteria</taxon>
        <taxon>Pseudomonadati</taxon>
        <taxon>Ignavibacteriota</taxon>
        <taxon>Ignavibacteria</taxon>
        <taxon>Ignavibacteriales</taxon>
        <taxon>Melioribacteraceae</taxon>
        <taxon>Stygiobacter</taxon>
    </lineage>
</organism>
<evidence type="ECO:0000313" key="4">
    <source>
        <dbReference type="Proteomes" id="UP001221302"/>
    </source>
</evidence>
<accession>A0AAE3TBM7</accession>